<keyword evidence="7 12" id="KW-0675">Receptor</keyword>
<dbReference type="RefSeq" id="XP_046598010.1">
    <property type="nucleotide sequence ID" value="XM_046742054.1"/>
</dbReference>
<evidence type="ECO:0000256" key="4">
    <source>
        <dbReference type="ARBA" id="ARBA00022692"/>
    </source>
</evidence>
<proteinExistence type="inferred from homology"/>
<feature type="transmembrane region" description="Helical" evidence="9">
    <location>
        <begin position="417"/>
        <end position="437"/>
    </location>
</feature>
<dbReference type="PANTHER" id="PTHR42643">
    <property type="entry name" value="IONOTROPIC RECEPTOR 20A-RELATED"/>
    <property type="match status" value="1"/>
</dbReference>
<dbReference type="Pfam" id="PF00060">
    <property type="entry name" value="Lig_chan"/>
    <property type="match status" value="1"/>
</dbReference>
<comment type="subcellular location">
    <subcellularLocation>
        <location evidence="1">Cell membrane</location>
        <topology evidence="1">Multi-pass membrane protein</topology>
    </subcellularLocation>
</comment>
<gene>
    <name evidence="12 13 14 15 16 17" type="primary">LOC107217080</name>
</gene>
<evidence type="ECO:0000256" key="5">
    <source>
        <dbReference type="ARBA" id="ARBA00022989"/>
    </source>
</evidence>
<dbReference type="InterPro" id="IPR052192">
    <property type="entry name" value="Insect_Ionotropic_Sensory_Rcpt"/>
</dbReference>
<evidence type="ECO:0000313" key="13">
    <source>
        <dbReference type="RefSeq" id="XP_046598011.1"/>
    </source>
</evidence>
<dbReference type="Gene3D" id="1.10.287.70">
    <property type="match status" value="1"/>
</dbReference>
<dbReference type="SUPFAM" id="SSF53850">
    <property type="entry name" value="Periplasmic binding protein-like II"/>
    <property type="match status" value="1"/>
</dbReference>
<evidence type="ECO:0000313" key="17">
    <source>
        <dbReference type="RefSeq" id="XP_046598016.1"/>
    </source>
</evidence>
<evidence type="ECO:0000313" key="11">
    <source>
        <dbReference type="Proteomes" id="UP000829291"/>
    </source>
</evidence>
<dbReference type="Gene3D" id="3.40.190.10">
    <property type="entry name" value="Periplasmic binding protein-like II"/>
    <property type="match status" value="1"/>
</dbReference>
<accession>A0ABM3GCM4</accession>
<dbReference type="RefSeq" id="XP_046598015.1">
    <property type="nucleotide sequence ID" value="XM_046742059.1"/>
</dbReference>
<feature type="transmembrane region" description="Helical" evidence="9">
    <location>
        <begin position="622"/>
        <end position="647"/>
    </location>
</feature>
<dbReference type="GeneID" id="107217080"/>
<keyword evidence="6 9" id="KW-0472">Membrane</keyword>
<evidence type="ECO:0000256" key="9">
    <source>
        <dbReference type="SAM" id="Phobius"/>
    </source>
</evidence>
<evidence type="ECO:0000259" key="10">
    <source>
        <dbReference type="Pfam" id="PF00060"/>
    </source>
</evidence>
<sequence length="670" mass="77790">MSVIEAVAKGILFRNRCVNLIVDKYYHQILNLDWNKRFSYVSVYMIVIRENDDFFPPKRRFHEVLRASKATDCSAYVILNTNGLQVSRMLQYVEKERLINTRGDLILLHDDRLFNSSTNYIWNRIVNVIFIRIYNSAKRHSGEQTFPKWFDLSTVPLPYQSEGDLELQYIDTWYRGRFRYKNEHYPDKSRNLLNQSLRVPIFPHIPAVSEKLKISRDGNLVDNSVAFGIEIELIKILAKALNFWPVVYVPSNVDNEKWGTVGGNERFTGLFGEAASGNSPFLLGDIHYTSNHLELFDLSEPYNTECLTFLTPESLNDNSWKILIMPFKMYMWLSVLTALFLGGLIFYQFAHTYKRTLHLYKEKMTAKNISTLQVVKRHKNTTGSLLSLYPYTEFQNSILYTYGMLLSVSLPRLPNAWALRVFIGWWWLYSILVAVAYRASMTAILANPMSRVTIDTLNQLASSQIAVGGWSEEMKDFFLSSLDTDSQEIGNKFEVITQDNEAISRVAAGKFAYYENKYFLRHARAKRQKLEEAQKLNATKHHKTVTIDRNLHIMSECVIHMPVSLGLDRNSPLKRRVDLVIRRVTETGLIQKWLSDTMEWTINAERPQDSSSTKGLINLRKLYGALLALGIGYIASFIALVGEIYYWKCIVQRHPTYDKYHLDLYYKLNE</sequence>
<evidence type="ECO:0000313" key="15">
    <source>
        <dbReference type="RefSeq" id="XP_046598014.1"/>
    </source>
</evidence>
<evidence type="ECO:0000256" key="2">
    <source>
        <dbReference type="ARBA" id="ARBA00008685"/>
    </source>
</evidence>
<keyword evidence="8" id="KW-0325">Glycoprotein</keyword>
<evidence type="ECO:0000313" key="12">
    <source>
        <dbReference type="RefSeq" id="XP_046598010.1"/>
    </source>
</evidence>
<dbReference type="RefSeq" id="XP_046598011.1">
    <property type="nucleotide sequence ID" value="XM_046742055.1"/>
</dbReference>
<keyword evidence="11" id="KW-1185">Reference proteome</keyword>
<dbReference type="RefSeq" id="XP_046598016.1">
    <property type="nucleotide sequence ID" value="XM_046742060.1"/>
</dbReference>
<dbReference type="InterPro" id="IPR001320">
    <property type="entry name" value="Iontro_rcpt_C"/>
</dbReference>
<evidence type="ECO:0000313" key="14">
    <source>
        <dbReference type="RefSeq" id="XP_046598013.1"/>
    </source>
</evidence>
<name>A0ABM3GCM4_NEOLC</name>
<feature type="transmembrane region" description="Helical" evidence="9">
    <location>
        <begin position="329"/>
        <end position="350"/>
    </location>
</feature>
<evidence type="ECO:0000256" key="7">
    <source>
        <dbReference type="ARBA" id="ARBA00023170"/>
    </source>
</evidence>
<evidence type="ECO:0000256" key="8">
    <source>
        <dbReference type="ARBA" id="ARBA00023180"/>
    </source>
</evidence>
<dbReference type="RefSeq" id="XP_046598013.1">
    <property type="nucleotide sequence ID" value="XM_046742057.1"/>
</dbReference>
<keyword evidence="5 9" id="KW-1133">Transmembrane helix</keyword>
<protein>
    <submittedName>
        <fullName evidence="12 13">Glutamate receptor ionotropic, kainate glr-3</fullName>
    </submittedName>
</protein>
<evidence type="ECO:0000256" key="1">
    <source>
        <dbReference type="ARBA" id="ARBA00004651"/>
    </source>
</evidence>
<feature type="domain" description="Ionotropic glutamate receptor C-terminal" evidence="10">
    <location>
        <begin position="330"/>
        <end position="632"/>
    </location>
</feature>
<dbReference type="RefSeq" id="XP_046598014.1">
    <property type="nucleotide sequence ID" value="XM_046742058.1"/>
</dbReference>
<keyword evidence="4 9" id="KW-0812">Transmembrane</keyword>
<dbReference type="PANTHER" id="PTHR42643:SF35">
    <property type="entry name" value="IONOTROPIC RECEPTOR 68A, ISOFORM A"/>
    <property type="match status" value="1"/>
</dbReference>
<organism evidence="11 12">
    <name type="scientific">Neodiprion lecontei</name>
    <name type="common">Redheaded pine sawfly</name>
    <dbReference type="NCBI Taxonomy" id="441921"/>
    <lineage>
        <taxon>Eukaryota</taxon>
        <taxon>Metazoa</taxon>
        <taxon>Ecdysozoa</taxon>
        <taxon>Arthropoda</taxon>
        <taxon>Hexapoda</taxon>
        <taxon>Insecta</taxon>
        <taxon>Pterygota</taxon>
        <taxon>Neoptera</taxon>
        <taxon>Endopterygota</taxon>
        <taxon>Hymenoptera</taxon>
        <taxon>Tenthredinoidea</taxon>
        <taxon>Diprionidae</taxon>
        <taxon>Diprioninae</taxon>
        <taxon>Neodiprion</taxon>
    </lineage>
</organism>
<comment type="similarity">
    <text evidence="2">Belongs to the glutamate-gated ion channel (TC 1.A.10.1) family.</text>
</comment>
<evidence type="ECO:0000313" key="16">
    <source>
        <dbReference type="RefSeq" id="XP_046598015.1"/>
    </source>
</evidence>
<dbReference type="Proteomes" id="UP000829291">
    <property type="component" value="Chromosome 5"/>
</dbReference>
<evidence type="ECO:0000256" key="6">
    <source>
        <dbReference type="ARBA" id="ARBA00023136"/>
    </source>
</evidence>
<keyword evidence="3" id="KW-1003">Cell membrane</keyword>
<reference evidence="12 13" key="1">
    <citation type="submission" date="2025-05" db="UniProtKB">
        <authorList>
            <consortium name="RefSeq"/>
        </authorList>
    </citation>
    <scope>IDENTIFICATION</scope>
    <source>
        <tissue evidence="12 13">Thorax and Abdomen</tissue>
    </source>
</reference>
<evidence type="ECO:0000256" key="3">
    <source>
        <dbReference type="ARBA" id="ARBA00022475"/>
    </source>
</evidence>